<name>A0ABM5XE21_9FLAO</name>
<proteinExistence type="predicted"/>
<protein>
    <recommendedName>
        <fullName evidence="3">WG repeat-containing protein</fullName>
    </recommendedName>
</protein>
<dbReference type="Proteomes" id="UP000065822">
    <property type="component" value="Chromosome"/>
</dbReference>
<organism evidence="1 2">
    <name type="scientific">Capnocytophaga haemolytica</name>
    <dbReference type="NCBI Taxonomy" id="45243"/>
    <lineage>
        <taxon>Bacteria</taxon>
        <taxon>Pseudomonadati</taxon>
        <taxon>Bacteroidota</taxon>
        <taxon>Flavobacteriia</taxon>
        <taxon>Flavobacteriales</taxon>
        <taxon>Flavobacteriaceae</taxon>
        <taxon>Capnocytophaga</taxon>
    </lineage>
</organism>
<evidence type="ECO:0000313" key="1">
    <source>
        <dbReference type="EMBL" id="AMD85533.1"/>
    </source>
</evidence>
<gene>
    <name evidence="1" type="ORF">AXF12_08415</name>
</gene>
<accession>A0ABM5XE21</accession>
<dbReference type="EMBL" id="CP014227">
    <property type="protein sequence ID" value="AMD85533.1"/>
    <property type="molecule type" value="Genomic_DNA"/>
</dbReference>
<keyword evidence="2" id="KW-1185">Reference proteome</keyword>
<evidence type="ECO:0008006" key="3">
    <source>
        <dbReference type="Google" id="ProtNLM"/>
    </source>
</evidence>
<sequence length="580" mass="67860">MIFKNYTDMLKQTQFHILLLIFLSCISEIKAQLKFDIRGKVDLIAYDEEGNFTFLKKVGDSYRELIFSFDTLSIKNSIINKNISKEKANFNQYTKLIPRAELSDTLYSWQEISKELPLKVIPSNLRKTTIEDFIDKSFKLTASWTKDDYDDPAILRYSKRQLNRLGIDVDAEEIIKYVIRFLNKQIIIYQTLEFDSSYDEGWQWQSNDKSYNVLLLTWDEGKEIYAMIDRNDKIRGLFLPHRSGNIAIIEGEGSSKMRCISSSMYDLDVDLNGFKTLYCDEKGRYSIVGKSGENLLQDTYEALLNDETEFDYGGYTIGKHKRSADVYDVYLKRVPLGKVRGAYFYHYGNKKGRSDLVEELNEKGVGYYDHRGKRVKVKPRRFSVCGTVPYTSFELSVKEGQHYLEVREGEFGYNREEEGLKPFILANIPLEVALTFAETATKTYYYDGNDYVLSNDKSSFNQRYIIAQKGNRYGLYEFRDPNESIRDTLSLSDKNDRRERMQEIFRPLSVNLKELLPIEQDKFYYEKGVLFFEKEGKIGIAPYQKSATYDKVKRVTPHFYRVWRNGKKGWVDVGTGEDYF</sequence>
<dbReference type="PROSITE" id="PS51257">
    <property type="entry name" value="PROKAR_LIPOPROTEIN"/>
    <property type="match status" value="1"/>
</dbReference>
<evidence type="ECO:0000313" key="2">
    <source>
        <dbReference type="Proteomes" id="UP000065822"/>
    </source>
</evidence>
<reference evidence="1 2" key="1">
    <citation type="submission" date="2016-02" db="EMBL/GenBank/DDBJ databases">
        <authorList>
            <person name="Holder M.E."/>
            <person name="Ajami N.J."/>
            <person name="Petrosino J.F."/>
        </authorList>
    </citation>
    <scope>NUCLEOTIDE SEQUENCE [LARGE SCALE GENOMIC DNA]</scope>
    <source>
        <strain evidence="1 2">CCUG 32990</strain>
    </source>
</reference>